<protein>
    <submittedName>
        <fullName evidence="2">Predicted protein</fullName>
    </submittedName>
</protein>
<feature type="region of interest" description="Disordered" evidence="1">
    <location>
        <begin position="1"/>
        <end position="37"/>
    </location>
</feature>
<accession>D7L590</accession>
<sequence length="89" mass="9792">MVGRNEDDVTDGVDSINIDGQEAFDANAPKRKHDKSRVRDELGSLGVAVSELGERLERVEHSTTELENTVFTEIGGVKNNLSGFDEQFV</sequence>
<gene>
    <name evidence="2" type="ORF">ARALYDRAFT_899828</name>
</gene>
<dbReference type="Proteomes" id="UP000008694">
    <property type="component" value="Unassembled WGS sequence"/>
</dbReference>
<dbReference type="AlphaFoldDB" id="D7L590"/>
<proteinExistence type="predicted"/>
<keyword evidence="3" id="KW-1185">Reference proteome</keyword>
<evidence type="ECO:0000313" key="3">
    <source>
        <dbReference type="Proteomes" id="UP000008694"/>
    </source>
</evidence>
<organism evidence="3">
    <name type="scientific">Arabidopsis lyrata subsp. lyrata</name>
    <name type="common">Lyre-leaved rock-cress</name>
    <dbReference type="NCBI Taxonomy" id="81972"/>
    <lineage>
        <taxon>Eukaryota</taxon>
        <taxon>Viridiplantae</taxon>
        <taxon>Streptophyta</taxon>
        <taxon>Embryophyta</taxon>
        <taxon>Tracheophyta</taxon>
        <taxon>Spermatophyta</taxon>
        <taxon>Magnoliopsida</taxon>
        <taxon>eudicotyledons</taxon>
        <taxon>Gunneridae</taxon>
        <taxon>Pentapetalae</taxon>
        <taxon>rosids</taxon>
        <taxon>malvids</taxon>
        <taxon>Brassicales</taxon>
        <taxon>Brassicaceae</taxon>
        <taxon>Camelineae</taxon>
        <taxon>Arabidopsis</taxon>
    </lineage>
</organism>
<reference evidence="3" key="1">
    <citation type="journal article" date="2011" name="Nat. Genet.">
        <title>The Arabidopsis lyrata genome sequence and the basis of rapid genome size change.</title>
        <authorList>
            <person name="Hu T.T."/>
            <person name="Pattyn P."/>
            <person name="Bakker E.G."/>
            <person name="Cao J."/>
            <person name="Cheng J.-F."/>
            <person name="Clark R.M."/>
            <person name="Fahlgren N."/>
            <person name="Fawcett J.A."/>
            <person name="Grimwood J."/>
            <person name="Gundlach H."/>
            <person name="Haberer G."/>
            <person name="Hollister J.D."/>
            <person name="Ossowski S."/>
            <person name="Ottilar R.P."/>
            <person name="Salamov A.A."/>
            <person name="Schneeberger K."/>
            <person name="Spannagl M."/>
            <person name="Wang X."/>
            <person name="Yang L."/>
            <person name="Nasrallah M.E."/>
            <person name="Bergelson J."/>
            <person name="Carrington J.C."/>
            <person name="Gaut B.S."/>
            <person name="Schmutz J."/>
            <person name="Mayer K.F.X."/>
            <person name="Van de Peer Y."/>
            <person name="Grigoriev I.V."/>
            <person name="Nordborg M."/>
            <person name="Weigel D."/>
            <person name="Guo Y.-L."/>
        </authorList>
    </citation>
    <scope>NUCLEOTIDE SEQUENCE [LARGE SCALE GENOMIC DNA]</scope>
    <source>
        <strain evidence="3">cv. MN47</strain>
    </source>
</reference>
<dbReference type="STRING" id="81972.D7L590"/>
<name>D7L590_ARALL</name>
<dbReference type="Gramene" id="scaffold_303798.1">
    <property type="protein sequence ID" value="scaffold_303798.1"/>
    <property type="gene ID" value="scaffold_303798.1"/>
</dbReference>
<dbReference type="HOGENOM" id="CLU_2457844_0_0_1"/>
<dbReference type="EMBL" id="GL348715">
    <property type="protein sequence ID" value="EFH62248.1"/>
    <property type="molecule type" value="Genomic_DNA"/>
</dbReference>
<evidence type="ECO:0000256" key="1">
    <source>
        <dbReference type="SAM" id="MobiDB-lite"/>
    </source>
</evidence>
<evidence type="ECO:0000313" key="2">
    <source>
        <dbReference type="EMBL" id="EFH62248.1"/>
    </source>
</evidence>